<sequence length="312" mass="36689">MLDDATIAPIPLRFRRHLVRALKILFEEFEEAQKGKLADKAERGRILKVILYGSFARGTWREDHGSGFVSDFDLLVIVNSERFAREYEAWEWANERFVQEALLRDTPRPTPSFVVHSYADVNDQLSRGRPFFADIAREGLVLYEVPGFPLSEIGPFSDEVRREEEWLHYDEWYPDGAYRIKATRNAMDAERLKAAAFDLHQATEYLYHCFLLVQTLYSPKLHSLRELRKKAENIDYRLVEAWPRTTRLARRRFQLLHDAYVKARYSYKYEITAEELSWLIERVEVLSRLVADICAERLGERPEGRRSVNGEP</sequence>
<dbReference type="InterPro" id="IPR043519">
    <property type="entry name" value="NT_sf"/>
</dbReference>
<dbReference type="InterPro" id="IPR007842">
    <property type="entry name" value="HEPN_dom"/>
</dbReference>
<dbReference type="Pfam" id="PF05168">
    <property type="entry name" value="HEPN"/>
    <property type="match status" value="1"/>
</dbReference>
<evidence type="ECO:0000313" key="3">
    <source>
        <dbReference type="Proteomes" id="UP001231124"/>
    </source>
</evidence>
<keyword evidence="3" id="KW-1185">Reference proteome</keyword>
<dbReference type="RefSeq" id="WP_238200946.1">
    <property type="nucleotide sequence ID" value="NZ_BPQE01000001.1"/>
</dbReference>
<reference evidence="2 3" key="1">
    <citation type="submission" date="2023-07" db="EMBL/GenBank/DDBJ databases">
        <title>Genomic Encyclopedia of Type Strains, Phase IV (KMG-IV): sequencing the most valuable type-strain genomes for metagenomic binning, comparative biology and taxonomic classification.</title>
        <authorList>
            <person name="Goeker M."/>
        </authorList>
    </citation>
    <scope>NUCLEOTIDE SEQUENCE [LARGE SCALE GENOMIC DNA]</scope>
    <source>
        <strain evidence="2 3">DSM 19013</strain>
    </source>
</reference>
<accession>A0ABU0I4B3</accession>
<comment type="caution">
    <text evidence="2">The sequence shown here is derived from an EMBL/GenBank/DDBJ whole genome shotgun (WGS) entry which is preliminary data.</text>
</comment>
<dbReference type="Pfam" id="PF01909">
    <property type="entry name" value="NTP_transf_2"/>
    <property type="match status" value="1"/>
</dbReference>
<dbReference type="Proteomes" id="UP001231124">
    <property type="component" value="Unassembled WGS sequence"/>
</dbReference>
<dbReference type="PROSITE" id="PS50910">
    <property type="entry name" value="HEPN"/>
    <property type="match status" value="1"/>
</dbReference>
<dbReference type="InterPro" id="IPR002934">
    <property type="entry name" value="Polymerase_NTP_transf_dom"/>
</dbReference>
<gene>
    <name evidence="2" type="ORF">QO012_003037</name>
</gene>
<evidence type="ECO:0000259" key="1">
    <source>
        <dbReference type="PROSITE" id="PS50910"/>
    </source>
</evidence>
<dbReference type="SUPFAM" id="SSF81301">
    <property type="entry name" value="Nucleotidyltransferase"/>
    <property type="match status" value="1"/>
</dbReference>
<feature type="domain" description="HEPN" evidence="1">
    <location>
        <begin position="173"/>
        <end position="293"/>
    </location>
</feature>
<dbReference type="SMART" id="SM00748">
    <property type="entry name" value="HEPN"/>
    <property type="match status" value="1"/>
</dbReference>
<protein>
    <submittedName>
        <fullName evidence="2">HEPN domain-containing protein/predicted nucleotidyltransferase</fullName>
    </submittedName>
</protein>
<dbReference type="EMBL" id="JAUSVP010000009">
    <property type="protein sequence ID" value="MDQ0448526.1"/>
    <property type="molecule type" value="Genomic_DNA"/>
</dbReference>
<organism evidence="2 3">
    <name type="scientific">Methylobacterium aerolatum</name>
    <dbReference type="NCBI Taxonomy" id="418708"/>
    <lineage>
        <taxon>Bacteria</taxon>
        <taxon>Pseudomonadati</taxon>
        <taxon>Pseudomonadota</taxon>
        <taxon>Alphaproteobacteria</taxon>
        <taxon>Hyphomicrobiales</taxon>
        <taxon>Methylobacteriaceae</taxon>
        <taxon>Methylobacterium</taxon>
    </lineage>
</organism>
<name>A0ABU0I4B3_9HYPH</name>
<proteinExistence type="predicted"/>
<dbReference type="PANTHER" id="PTHR33933">
    <property type="entry name" value="NUCLEOTIDYLTRANSFERASE"/>
    <property type="match status" value="1"/>
</dbReference>
<dbReference type="CDD" id="cd05403">
    <property type="entry name" value="NT_KNTase_like"/>
    <property type="match status" value="1"/>
</dbReference>
<dbReference type="SUPFAM" id="SSF81593">
    <property type="entry name" value="Nucleotidyltransferase substrate binding subunit/domain"/>
    <property type="match status" value="1"/>
</dbReference>
<dbReference type="InterPro" id="IPR052548">
    <property type="entry name" value="Type_VII_TA_antitoxin"/>
</dbReference>
<dbReference type="PANTHER" id="PTHR33933:SF1">
    <property type="entry name" value="PROTEIN ADENYLYLTRANSFERASE MNTA-RELATED"/>
    <property type="match status" value="1"/>
</dbReference>
<dbReference type="Gene3D" id="3.30.460.10">
    <property type="entry name" value="Beta Polymerase, domain 2"/>
    <property type="match status" value="1"/>
</dbReference>
<evidence type="ECO:0000313" key="2">
    <source>
        <dbReference type="EMBL" id="MDQ0448526.1"/>
    </source>
</evidence>
<dbReference type="Gene3D" id="1.20.120.330">
    <property type="entry name" value="Nucleotidyltransferases domain 2"/>
    <property type="match status" value="1"/>
</dbReference>